<gene>
    <name evidence="3" type="primary">LOC113079593</name>
</gene>
<organism evidence="2 3">
    <name type="scientific">Carassius auratus</name>
    <name type="common">Goldfish</name>
    <dbReference type="NCBI Taxonomy" id="7957"/>
    <lineage>
        <taxon>Eukaryota</taxon>
        <taxon>Metazoa</taxon>
        <taxon>Chordata</taxon>
        <taxon>Craniata</taxon>
        <taxon>Vertebrata</taxon>
        <taxon>Euteleostomi</taxon>
        <taxon>Actinopterygii</taxon>
        <taxon>Neopterygii</taxon>
        <taxon>Teleostei</taxon>
        <taxon>Ostariophysi</taxon>
        <taxon>Cypriniformes</taxon>
        <taxon>Cyprinidae</taxon>
        <taxon>Cyprininae</taxon>
        <taxon>Carassius</taxon>
    </lineage>
</organism>
<dbReference type="GeneID" id="113079593"/>
<dbReference type="GO" id="GO:0003676">
    <property type="term" value="F:nucleic acid binding"/>
    <property type="evidence" value="ECO:0007669"/>
    <property type="project" value="InterPro"/>
</dbReference>
<dbReference type="InterPro" id="IPR036397">
    <property type="entry name" value="RNaseH_sf"/>
</dbReference>
<proteinExistence type="predicted"/>
<dbReference type="InterPro" id="IPR012337">
    <property type="entry name" value="RNaseH-like_sf"/>
</dbReference>
<dbReference type="GO" id="GO:0015074">
    <property type="term" value="P:DNA integration"/>
    <property type="evidence" value="ECO:0007669"/>
    <property type="project" value="InterPro"/>
</dbReference>
<dbReference type="InterPro" id="IPR001584">
    <property type="entry name" value="Integrase_cat-core"/>
</dbReference>
<dbReference type="KEGG" id="caua:113079593"/>
<dbReference type="InterPro" id="IPR040676">
    <property type="entry name" value="DUF5641"/>
</dbReference>
<protein>
    <submittedName>
        <fullName evidence="3">Uncharacterized protein LOC113079593</fullName>
    </submittedName>
</protein>
<dbReference type="PANTHER" id="PTHR47331">
    <property type="entry name" value="PHD-TYPE DOMAIN-CONTAINING PROTEIN"/>
    <property type="match status" value="1"/>
</dbReference>
<dbReference type="Proteomes" id="UP000515129">
    <property type="component" value="Unplaced"/>
</dbReference>
<feature type="domain" description="Integrase catalytic" evidence="1">
    <location>
        <begin position="1"/>
        <end position="151"/>
    </location>
</feature>
<dbReference type="SUPFAM" id="SSF53098">
    <property type="entry name" value="Ribonuclease H-like"/>
    <property type="match status" value="1"/>
</dbReference>
<dbReference type="PROSITE" id="PS50994">
    <property type="entry name" value="INTEGRASE"/>
    <property type="match status" value="1"/>
</dbReference>
<dbReference type="OrthoDB" id="10064741at2759"/>
<dbReference type="AlphaFoldDB" id="A0A6P6NEI1"/>
<reference evidence="3" key="1">
    <citation type="submission" date="2025-08" db="UniProtKB">
        <authorList>
            <consortium name="RefSeq"/>
        </authorList>
    </citation>
    <scope>IDENTIFICATION</scope>
    <source>
        <strain evidence="3">Wakin</strain>
        <tissue evidence="3">Muscle</tissue>
    </source>
</reference>
<sequence>MTTRGVYIDLLPKIDTDSFLMALRRFTARRGTPHELYSDQGTNFKGGERELSEAFAAMQPNLQSQLAKQKIQFKFNPPGAPHFGGLWEREIRSLKSALNVTLGAQHVTEEVLSTVLTEIEGMLNSKPLGYVSSDVADVDPITPNSLLLGRPDPDLPQIVYPESELLSRKRWRHSQVLADHFWAHFIKRYLPELQTRAKWITETGKDLKTGTVVMIVDHQLPRALWPVGKVSATVPGADGKIRTAEVQVQGRKYIRPVSKLICLPPLPEDNKDS</sequence>
<evidence type="ECO:0000313" key="3">
    <source>
        <dbReference type="RefSeq" id="XP_026107620.1"/>
    </source>
</evidence>
<name>A0A6P6NEI1_CARAU</name>
<dbReference type="PANTHER" id="PTHR47331:SF1">
    <property type="entry name" value="GAG-LIKE PROTEIN"/>
    <property type="match status" value="1"/>
</dbReference>
<dbReference type="RefSeq" id="XP_026107620.1">
    <property type="nucleotide sequence ID" value="XM_026251835.1"/>
</dbReference>
<evidence type="ECO:0000313" key="2">
    <source>
        <dbReference type="Proteomes" id="UP000515129"/>
    </source>
</evidence>
<keyword evidence="2" id="KW-1185">Reference proteome</keyword>
<accession>A0A6P6NEI1</accession>
<evidence type="ECO:0000259" key="1">
    <source>
        <dbReference type="PROSITE" id="PS50994"/>
    </source>
</evidence>
<dbReference type="Pfam" id="PF18701">
    <property type="entry name" value="DUF5641"/>
    <property type="match status" value="1"/>
</dbReference>
<dbReference type="Gene3D" id="3.30.420.10">
    <property type="entry name" value="Ribonuclease H-like superfamily/Ribonuclease H"/>
    <property type="match status" value="1"/>
</dbReference>